<proteinExistence type="predicted"/>
<organism evidence="1 2">
    <name type="scientific">Rhizobium tumorigenes</name>
    <dbReference type="NCBI Taxonomy" id="2041385"/>
    <lineage>
        <taxon>Bacteria</taxon>
        <taxon>Pseudomonadati</taxon>
        <taxon>Pseudomonadota</taxon>
        <taxon>Alphaproteobacteria</taxon>
        <taxon>Hyphomicrobiales</taxon>
        <taxon>Rhizobiaceae</taxon>
        <taxon>Rhizobium/Agrobacterium group</taxon>
        <taxon>Rhizobium</taxon>
    </lineage>
</organism>
<sequence length="76" mass="8499">MSTLPDARSKKNRRGRRTGRFIFAQWGDENGQASGALANNFPADAANSCFHGWLYGAMQDFGQEERRLRGCSLAIY</sequence>
<accession>A0AAF1KSU6</accession>
<gene>
    <name evidence="1" type="ORF">PR017_04180</name>
</gene>
<keyword evidence="2" id="KW-1185">Reference proteome</keyword>
<dbReference type="Proteomes" id="UP000249499">
    <property type="component" value="Chromosome"/>
</dbReference>
<dbReference type="RefSeq" id="WP_133255592.1">
    <property type="nucleotide sequence ID" value="NZ_CP117255.1"/>
</dbReference>
<dbReference type="AlphaFoldDB" id="A0AAF1KSU6"/>
<dbReference type="KEGG" id="rtu:PR017_04180"/>
<dbReference type="EMBL" id="CP117255">
    <property type="protein sequence ID" value="WFR96340.1"/>
    <property type="molecule type" value="Genomic_DNA"/>
</dbReference>
<evidence type="ECO:0000313" key="1">
    <source>
        <dbReference type="EMBL" id="WFR96340.1"/>
    </source>
</evidence>
<name>A0AAF1KSU6_9HYPH</name>
<reference evidence="2" key="2">
    <citation type="journal article" date="2023" name="MicrobiologyOpen">
        <title>Genomics of the tumorigenes clade of the family Rhizobiaceae and description of Rhizobium rhododendri sp. nov.</title>
        <authorList>
            <person name="Kuzmanovic N."/>
            <person name="diCenzo G.C."/>
            <person name="Bunk B."/>
            <person name="Sproeer C."/>
            <person name="Fruehling A."/>
            <person name="Neumann-Schaal M."/>
            <person name="Overmann J."/>
            <person name="Smalla K."/>
        </authorList>
    </citation>
    <scope>NUCLEOTIDE SEQUENCE [LARGE SCALE GENOMIC DNA]</scope>
    <source>
        <strain evidence="2">1078</strain>
    </source>
</reference>
<protein>
    <submittedName>
        <fullName evidence="1">Uncharacterized protein</fullName>
    </submittedName>
</protein>
<reference evidence="1 2" key="1">
    <citation type="journal article" date="2018" name="Sci. Rep.">
        <title>Rhizobium tumorigenes sp. nov., a novel plant tumorigenic bacterium isolated from cane gall tumors on thornless blackberry.</title>
        <authorList>
            <person name="Kuzmanovi N."/>
            <person name="Smalla K."/>
            <person name="Gronow S."/>
            <person name="PuBawska J."/>
        </authorList>
    </citation>
    <scope>NUCLEOTIDE SEQUENCE [LARGE SCALE GENOMIC DNA]</scope>
    <source>
        <strain evidence="1 2">1078</strain>
    </source>
</reference>
<evidence type="ECO:0000313" key="2">
    <source>
        <dbReference type="Proteomes" id="UP000249499"/>
    </source>
</evidence>